<dbReference type="InterPro" id="IPR003838">
    <property type="entry name" value="ABC3_permease_C"/>
</dbReference>
<evidence type="ECO:0000259" key="8">
    <source>
        <dbReference type="Pfam" id="PF02687"/>
    </source>
</evidence>
<dbReference type="PANTHER" id="PTHR43738:SF1">
    <property type="entry name" value="HEMIN TRANSPORT SYSTEM PERMEASE PROTEIN HRTB-RELATED"/>
    <property type="match status" value="1"/>
</dbReference>
<gene>
    <name evidence="9" type="ORF">HEQ75_09350</name>
</gene>
<evidence type="ECO:0000313" key="9">
    <source>
        <dbReference type="EMBL" id="NKC31068.1"/>
    </source>
</evidence>
<comment type="subcellular location">
    <subcellularLocation>
        <location evidence="1">Cell membrane</location>
        <topology evidence="1">Multi-pass membrane protein</topology>
    </subcellularLocation>
</comment>
<evidence type="ECO:0000313" key="10">
    <source>
        <dbReference type="Proteomes" id="UP000787635"/>
    </source>
</evidence>
<evidence type="ECO:0000256" key="3">
    <source>
        <dbReference type="ARBA" id="ARBA00022475"/>
    </source>
</evidence>
<keyword evidence="2" id="KW-0813">Transport</keyword>
<evidence type="ECO:0000256" key="6">
    <source>
        <dbReference type="ARBA" id="ARBA00023136"/>
    </source>
</evidence>
<feature type="transmembrane region" description="Helical" evidence="7">
    <location>
        <begin position="344"/>
        <end position="366"/>
    </location>
</feature>
<dbReference type="InterPro" id="IPR051125">
    <property type="entry name" value="ABC-4/HrtB_transporter"/>
</dbReference>
<dbReference type="RefSeq" id="WP_168029618.1">
    <property type="nucleotide sequence ID" value="NZ_JAAVNE010000012.1"/>
</dbReference>
<evidence type="ECO:0000256" key="4">
    <source>
        <dbReference type="ARBA" id="ARBA00022692"/>
    </source>
</evidence>
<feature type="transmembrane region" description="Helical" evidence="7">
    <location>
        <begin position="259"/>
        <end position="278"/>
    </location>
</feature>
<proteinExistence type="predicted"/>
<dbReference type="Pfam" id="PF02687">
    <property type="entry name" value="FtsX"/>
    <property type="match status" value="1"/>
</dbReference>
<feature type="domain" description="ABC3 transporter permease C-terminal" evidence="8">
    <location>
        <begin position="261"/>
        <end position="370"/>
    </location>
</feature>
<comment type="caution">
    <text evidence="9">The sequence shown here is derived from an EMBL/GenBank/DDBJ whole genome shotgun (WGS) entry which is preliminary data.</text>
</comment>
<evidence type="ECO:0000256" key="7">
    <source>
        <dbReference type="SAM" id="Phobius"/>
    </source>
</evidence>
<organism evidence="9 10">
    <name type="scientific">Falsiroseomonas selenitidurans</name>
    <dbReference type="NCBI Taxonomy" id="2716335"/>
    <lineage>
        <taxon>Bacteria</taxon>
        <taxon>Pseudomonadati</taxon>
        <taxon>Pseudomonadota</taxon>
        <taxon>Alphaproteobacteria</taxon>
        <taxon>Acetobacterales</taxon>
        <taxon>Roseomonadaceae</taxon>
        <taxon>Falsiroseomonas</taxon>
    </lineage>
</organism>
<accession>A0ABX1E1X2</accession>
<keyword evidence="6 7" id="KW-0472">Membrane</keyword>
<protein>
    <recommendedName>
        <fullName evidence="8">ABC3 transporter permease C-terminal domain-containing protein</fullName>
    </recommendedName>
</protein>
<dbReference type="PANTHER" id="PTHR43738">
    <property type="entry name" value="ABC TRANSPORTER, MEMBRANE PROTEIN"/>
    <property type="match status" value="1"/>
</dbReference>
<evidence type="ECO:0000256" key="5">
    <source>
        <dbReference type="ARBA" id="ARBA00022989"/>
    </source>
</evidence>
<keyword evidence="5 7" id="KW-1133">Transmembrane helix</keyword>
<dbReference type="Proteomes" id="UP000787635">
    <property type="component" value="Unassembled WGS sequence"/>
</dbReference>
<reference evidence="9 10" key="1">
    <citation type="submission" date="2020-03" db="EMBL/GenBank/DDBJ databases">
        <title>Roseomonas selenitidurans sp. nov. isolated from urban soil.</title>
        <authorList>
            <person name="Liu H."/>
        </authorList>
    </citation>
    <scope>NUCLEOTIDE SEQUENCE [LARGE SCALE GENOMIC DNA]</scope>
    <source>
        <strain evidence="9 10">BU-1</strain>
    </source>
</reference>
<keyword evidence="3" id="KW-1003">Cell membrane</keyword>
<evidence type="ECO:0000256" key="1">
    <source>
        <dbReference type="ARBA" id="ARBA00004651"/>
    </source>
</evidence>
<keyword evidence="10" id="KW-1185">Reference proteome</keyword>
<name>A0ABX1E1X2_9PROT</name>
<dbReference type="EMBL" id="JAAVNE010000012">
    <property type="protein sequence ID" value="NKC31068.1"/>
    <property type="molecule type" value="Genomic_DNA"/>
</dbReference>
<sequence>MLALKDLRRRPGRFLATAFGAATLIGTLLMQGAIYRGIVDNTLSLIRVIGADIWVLQTDVRNGVGEVSSVWSEARRAVERIRGVAAVGEVIFHYASVDEGERRQRVRLVGYELGRPGGPSEIIAGRGITAPLREVVLDRRAGIPVGAEVTILGAPYTVVGHGAHALGPSGEPVAFVTIEDARRLQNRLSDPIIRRLVATGQPLGDFRKATLLAVVLEPDAAAWPVTAAIERWGGLSATTRQEQEEVYALATIEEISATMALFALVLVVVTVAILSLTIHGMTMEKMRSIATLKLIGIPGHVIVGLVMQQSMMIGLIGYVVGASGALALRGYFPVHLVFLWQDAAIVALITLVISLVASISSVRFALGIQPAQALSG</sequence>
<keyword evidence="4 7" id="KW-0812">Transmembrane</keyword>
<evidence type="ECO:0000256" key="2">
    <source>
        <dbReference type="ARBA" id="ARBA00022448"/>
    </source>
</evidence>